<dbReference type="GO" id="GO:0043823">
    <property type="term" value="F:spheroidene monooxygenase activity"/>
    <property type="evidence" value="ECO:0007669"/>
    <property type="project" value="UniProtKB-EC"/>
</dbReference>
<keyword evidence="1" id="KW-0503">Monooxygenase</keyword>
<dbReference type="Proteomes" id="UP000553766">
    <property type="component" value="Unassembled WGS sequence"/>
</dbReference>
<accession>A0A840X526</accession>
<evidence type="ECO:0000313" key="2">
    <source>
        <dbReference type="Proteomes" id="UP000553766"/>
    </source>
</evidence>
<dbReference type="NCBIfam" id="NF045923">
    <property type="entry name" value="SpheroidMoxCrtARhod"/>
    <property type="match status" value="1"/>
</dbReference>
<dbReference type="AlphaFoldDB" id="A0A840X526"/>
<dbReference type="RefSeq" id="WP_184012854.1">
    <property type="nucleotide sequence ID" value="NZ_JACIJS010000010.1"/>
</dbReference>
<dbReference type="EC" id="1.14.15.9" evidence="1"/>
<dbReference type="EMBL" id="JACIJS010000010">
    <property type="protein sequence ID" value="MBB5516896.1"/>
    <property type="molecule type" value="Genomic_DNA"/>
</dbReference>
<dbReference type="CDD" id="cd21650">
    <property type="entry name" value="CrtA-like"/>
    <property type="match status" value="1"/>
</dbReference>
<keyword evidence="2" id="KW-1185">Reference proteome</keyword>
<evidence type="ECO:0000313" key="1">
    <source>
        <dbReference type="EMBL" id="MBB5516896.1"/>
    </source>
</evidence>
<name>A0A840X526_9RHOB</name>
<organism evidence="1 2">
    <name type="scientific">Rubricella aquisinus</name>
    <dbReference type="NCBI Taxonomy" id="2028108"/>
    <lineage>
        <taxon>Bacteria</taxon>
        <taxon>Pseudomonadati</taxon>
        <taxon>Pseudomonadota</taxon>
        <taxon>Alphaproteobacteria</taxon>
        <taxon>Rhodobacterales</taxon>
        <taxon>Paracoccaceae</taxon>
        <taxon>Rubricella</taxon>
    </lineage>
</organism>
<keyword evidence="1" id="KW-0560">Oxidoreductase</keyword>
<dbReference type="InterPro" id="IPR049574">
    <property type="entry name" value="CrtA-like"/>
</dbReference>
<comment type="caution">
    <text evidence="1">The sequence shown here is derived from an EMBL/GenBank/DDBJ whole genome shotgun (WGS) entry which is preliminary data.</text>
</comment>
<sequence>MSIVSLSYFRFEPGTARVWAFAQMALARRPLRETTSIGFHKMFGTGTGEGFTLKPNPGLWALLATWPDLETARAQVNGSKVFVGYRRRAAEDFSLFLRPYSSRGEWDGQSPFTVTAEDASPTPIAVLTRATIKPRRARAFWRHAPHVSNTIGENEDVLFKAGMGELPGLQQVTFSVWPDMQSMSRFAYRSADHSNAIRNVRDGGFFKEELYARFRVMGTEGTWQGGDPIAMHLLTTAALNGADKSHMEGA</sequence>
<gene>
    <name evidence="1" type="ORF">FHS89_002940</name>
</gene>
<proteinExistence type="predicted"/>
<reference evidence="1 2" key="1">
    <citation type="submission" date="2020-08" db="EMBL/GenBank/DDBJ databases">
        <title>Genomic Encyclopedia of Type Strains, Phase IV (KMG-IV): sequencing the most valuable type-strain genomes for metagenomic binning, comparative biology and taxonomic classification.</title>
        <authorList>
            <person name="Goeker M."/>
        </authorList>
    </citation>
    <scope>NUCLEOTIDE SEQUENCE [LARGE SCALE GENOMIC DNA]</scope>
    <source>
        <strain evidence="1 2">DSM 103377</strain>
    </source>
</reference>
<protein>
    <submittedName>
        <fullName evidence="1">Spheroidene monooxygenase</fullName>
        <ecNumber evidence="1">1.14.15.9</ecNumber>
    </submittedName>
</protein>